<name>A0AAU7DU88_9MICO</name>
<dbReference type="PANTHER" id="PTHR43271">
    <property type="entry name" value="BLL2771 PROTEIN"/>
    <property type="match status" value="1"/>
</dbReference>
<organism evidence="10">
    <name type="scientific">Jonesiaceae bacterium BS-20</name>
    <dbReference type="NCBI Taxonomy" id="3120821"/>
    <lineage>
        <taxon>Bacteria</taxon>
        <taxon>Bacillati</taxon>
        <taxon>Actinomycetota</taxon>
        <taxon>Actinomycetes</taxon>
        <taxon>Micrococcales</taxon>
        <taxon>Jonesiaceae</taxon>
    </lineage>
</organism>
<keyword evidence="6 8" id="KW-1133">Transmembrane helix</keyword>
<comment type="similarity">
    <text evidence="2">Belongs to the major facilitator superfamily.</text>
</comment>
<feature type="transmembrane region" description="Helical" evidence="8">
    <location>
        <begin position="274"/>
        <end position="297"/>
    </location>
</feature>
<protein>
    <submittedName>
        <fullName evidence="10">MFS transporter</fullName>
    </submittedName>
</protein>
<dbReference type="GO" id="GO:0022857">
    <property type="term" value="F:transmembrane transporter activity"/>
    <property type="evidence" value="ECO:0007669"/>
    <property type="project" value="InterPro"/>
</dbReference>
<keyword evidence="5 8" id="KW-0812">Transmembrane</keyword>
<dbReference type="InterPro" id="IPR011701">
    <property type="entry name" value="MFS"/>
</dbReference>
<feature type="transmembrane region" description="Helical" evidence="8">
    <location>
        <begin position="407"/>
        <end position="426"/>
    </location>
</feature>
<feature type="transmembrane region" description="Helical" evidence="8">
    <location>
        <begin position="432"/>
        <end position="453"/>
    </location>
</feature>
<feature type="transmembrane region" description="Helical" evidence="8">
    <location>
        <begin position="91"/>
        <end position="109"/>
    </location>
</feature>
<dbReference type="InterPro" id="IPR020846">
    <property type="entry name" value="MFS_dom"/>
</dbReference>
<feature type="transmembrane region" description="Helical" evidence="8">
    <location>
        <begin position="304"/>
        <end position="326"/>
    </location>
</feature>
<evidence type="ECO:0000259" key="9">
    <source>
        <dbReference type="PROSITE" id="PS50850"/>
    </source>
</evidence>
<evidence type="ECO:0000256" key="8">
    <source>
        <dbReference type="SAM" id="Phobius"/>
    </source>
</evidence>
<gene>
    <name evidence="10" type="ORF">V5R04_11545</name>
</gene>
<feature type="transmembrane region" description="Helical" evidence="8">
    <location>
        <begin position="332"/>
        <end position="350"/>
    </location>
</feature>
<dbReference type="InterPro" id="IPR036259">
    <property type="entry name" value="MFS_trans_sf"/>
</dbReference>
<dbReference type="CDD" id="cd17324">
    <property type="entry name" value="MFS_NepI_like"/>
    <property type="match status" value="1"/>
</dbReference>
<dbReference type="PANTHER" id="PTHR43271:SF1">
    <property type="entry name" value="INNER MEMBRANE TRANSPORT PROTEIN YNFM"/>
    <property type="match status" value="1"/>
</dbReference>
<comment type="subcellular location">
    <subcellularLocation>
        <location evidence="1">Cell membrane</location>
        <topology evidence="1">Multi-pass membrane protein</topology>
    </subcellularLocation>
</comment>
<dbReference type="Gene3D" id="1.20.1250.20">
    <property type="entry name" value="MFS general substrate transporter like domains"/>
    <property type="match status" value="1"/>
</dbReference>
<feature type="transmembrane region" description="Helical" evidence="8">
    <location>
        <begin position="242"/>
        <end position="262"/>
    </location>
</feature>
<reference evidence="10" key="1">
    <citation type="submission" date="2024-02" db="EMBL/GenBank/DDBJ databases">
        <title>Tomenella chthoni gen. nov. sp. nov., a member of the family Jonesiaceae isolated from bat guano.</title>
        <authorList>
            <person name="Miller S.L."/>
            <person name="King J."/>
            <person name="Sankaranarayanan K."/>
            <person name="Lawson P.A."/>
        </authorList>
    </citation>
    <scope>NUCLEOTIDE SEQUENCE</scope>
    <source>
        <strain evidence="10">BS-20</strain>
    </source>
</reference>
<evidence type="ECO:0000256" key="5">
    <source>
        <dbReference type="ARBA" id="ARBA00022692"/>
    </source>
</evidence>
<sequence length="497" mass="52057">MTAKSDQPNVHGRLSNFANRKLLIALFCAGFSTFAQLYAPQALLPQLTTAWGITFGQAGLVVSMGTIGLAIGVIPWVLVASRIGTVRAMRAAVVVGTVCTLLTSVAPGYEWVLALRFLTGLAVGAVPALALAHLNTRLPPNSAVKAAGVYIAGNSLGGLVGRIMAGAIASTLGWQLGLLMASGTAAVAALGFLMLIPNEKTGMQRSQTQPQTQSQTRAEAPSKLRWAQPFLANLRSPAQLKIFTQGFLIMGAFVTIYNYMGYRLQEDPFYLPPIITTAVFAVYLFGTFASIYATALVTRFGRSWVLSGTGILVGVGIVVTLLPYLAAQVGGLVLATMGFFAGQAIASGWASSGMPVTGLEATGAPEEPWELEDLEHSQVRQRLDAIRPPTAISSPQSTDNFPRSQAGALYTLAYYTGGSVMGWLGGELFEAFGWPGTVGLVALLAATSAGLALTMGGDGDRSQSNEACLEIGAVTASESSGYGSIRCTVRSPHQEKP</sequence>
<dbReference type="GO" id="GO:0005886">
    <property type="term" value="C:plasma membrane"/>
    <property type="evidence" value="ECO:0007669"/>
    <property type="project" value="UniProtKB-SubCell"/>
</dbReference>
<feature type="transmembrane region" description="Helical" evidence="8">
    <location>
        <begin position="115"/>
        <end position="134"/>
    </location>
</feature>
<feature type="domain" description="Major facilitator superfamily (MFS) profile" evidence="9">
    <location>
        <begin position="22"/>
        <end position="497"/>
    </location>
</feature>
<proteinExistence type="inferred from homology"/>
<evidence type="ECO:0000256" key="2">
    <source>
        <dbReference type="ARBA" id="ARBA00008335"/>
    </source>
</evidence>
<dbReference type="EMBL" id="CP146203">
    <property type="protein sequence ID" value="XBH20850.1"/>
    <property type="molecule type" value="Genomic_DNA"/>
</dbReference>
<dbReference type="Pfam" id="PF07690">
    <property type="entry name" value="MFS_1"/>
    <property type="match status" value="1"/>
</dbReference>
<dbReference type="PROSITE" id="PS50850">
    <property type="entry name" value="MFS"/>
    <property type="match status" value="1"/>
</dbReference>
<evidence type="ECO:0000256" key="1">
    <source>
        <dbReference type="ARBA" id="ARBA00004651"/>
    </source>
</evidence>
<evidence type="ECO:0000256" key="4">
    <source>
        <dbReference type="ARBA" id="ARBA00022475"/>
    </source>
</evidence>
<dbReference type="SUPFAM" id="SSF103473">
    <property type="entry name" value="MFS general substrate transporter"/>
    <property type="match status" value="1"/>
</dbReference>
<accession>A0AAU7DU88</accession>
<keyword evidence="3" id="KW-0813">Transport</keyword>
<feature type="transmembrane region" description="Helical" evidence="8">
    <location>
        <begin position="146"/>
        <end position="168"/>
    </location>
</feature>
<dbReference type="AlphaFoldDB" id="A0AAU7DU88"/>
<keyword evidence="4" id="KW-1003">Cell membrane</keyword>
<evidence type="ECO:0000256" key="3">
    <source>
        <dbReference type="ARBA" id="ARBA00022448"/>
    </source>
</evidence>
<feature type="transmembrane region" description="Helical" evidence="8">
    <location>
        <begin position="21"/>
        <end position="39"/>
    </location>
</feature>
<evidence type="ECO:0000256" key="7">
    <source>
        <dbReference type="ARBA" id="ARBA00023136"/>
    </source>
</evidence>
<feature type="transmembrane region" description="Helical" evidence="8">
    <location>
        <begin position="59"/>
        <end position="79"/>
    </location>
</feature>
<evidence type="ECO:0000313" key="10">
    <source>
        <dbReference type="EMBL" id="XBH20850.1"/>
    </source>
</evidence>
<keyword evidence="7 8" id="KW-0472">Membrane</keyword>
<feature type="transmembrane region" description="Helical" evidence="8">
    <location>
        <begin position="174"/>
        <end position="196"/>
    </location>
</feature>
<evidence type="ECO:0000256" key="6">
    <source>
        <dbReference type="ARBA" id="ARBA00022989"/>
    </source>
</evidence>